<evidence type="ECO:0000313" key="2">
    <source>
        <dbReference type="Proteomes" id="UP000287171"/>
    </source>
</evidence>
<reference evidence="2" key="1">
    <citation type="submission" date="2018-12" db="EMBL/GenBank/DDBJ databases">
        <title>Tengunoibacter tsumagoiensis gen. nov., sp. nov., Dictyobacter kobayashii sp. nov., D. alpinus sp. nov., and D. joshuensis sp. nov. and description of Dictyobacteraceae fam. nov. within the order Ktedonobacterales isolated from Tengu-no-mugimeshi.</title>
        <authorList>
            <person name="Wang C.M."/>
            <person name="Zheng Y."/>
            <person name="Sakai Y."/>
            <person name="Toyoda A."/>
            <person name="Minakuchi Y."/>
            <person name="Abe K."/>
            <person name="Yokota A."/>
            <person name="Yabe S."/>
        </authorList>
    </citation>
    <scope>NUCLEOTIDE SEQUENCE [LARGE SCALE GENOMIC DNA]</scope>
    <source>
        <strain evidence="2">Uno16</strain>
    </source>
</reference>
<name>A0A402B855_9CHLR</name>
<keyword evidence="2" id="KW-1185">Reference proteome</keyword>
<evidence type="ECO:0000313" key="1">
    <source>
        <dbReference type="EMBL" id="GCE27497.1"/>
    </source>
</evidence>
<dbReference type="AlphaFoldDB" id="A0A402B855"/>
<organism evidence="1 2">
    <name type="scientific">Dictyobacter alpinus</name>
    <dbReference type="NCBI Taxonomy" id="2014873"/>
    <lineage>
        <taxon>Bacteria</taxon>
        <taxon>Bacillati</taxon>
        <taxon>Chloroflexota</taxon>
        <taxon>Ktedonobacteria</taxon>
        <taxon>Ktedonobacterales</taxon>
        <taxon>Dictyobacteraceae</taxon>
        <taxon>Dictyobacter</taxon>
    </lineage>
</organism>
<dbReference type="Proteomes" id="UP000287171">
    <property type="component" value="Unassembled WGS sequence"/>
</dbReference>
<dbReference type="EMBL" id="BIFT01000001">
    <property type="protein sequence ID" value="GCE27497.1"/>
    <property type="molecule type" value="Genomic_DNA"/>
</dbReference>
<accession>A0A402B855</accession>
<sequence>MEAFCIRLVGAVELYVEAYDEGLTAQALKAETATRERSANSHPLEKWVYNIFIGMRSFPLNNFSE</sequence>
<protein>
    <submittedName>
        <fullName evidence="1">Uncharacterized protein</fullName>
    </submittedName>
</protein>
<proteinExistence type="predicted"/>
<gene>
    <name evidence="1" type="ORF">KDA_29810</name>
</gene>
<comment type="caution">
    <text evidence="1">The sequence shown here is derived from an EMBL/GenBank/DDBJ whole genome shotgun (WGS) entry which is preliminary data.</text>
</comment>